<evidence type="ECO:0000256" key="3">
    <source>
        <dbReference type="ARBA" id="ARBA00006490"/>
    </source>
</evidence>
<dbReference type="PANTHER" id="PTHR11601:SF34">
    <property type="entry name" value="CYSTEINE DESULFURASE"/>
    <property type="match status" value="1"/>
</dbReference>
<dbReference type="Gene3D" id="3.40.640.10">
    <property type="entry name" value="Type I PLP-dependent aspartate aminotransferase-like (Major domain)"/>
    <property type="match status" value="1"/>
</dbReference>
<evidence type="ECO:0000256" key="5">
    <source>
        <dbReference type="ARBA" id="ARBA00013558"/>
    </source>
</evidence>
<evidence type="ECO:0000313" key="15">
    <source>
        <dbReference type="Proteomes" id="UP000572984"/>
    </source>
</evidence>
<reference evidence="14 15" key="1">
    <citation type="submission" date="2020-07" db="EMBL/GenBank/DDBJ databases">
        <title>Draft genome and description of Microvirga mediterraneensis Marseille-Q2068 sp. nov.</title>
        <authorList>
            <person name="Boxberger M."/>
        </authorList>
    </citation>
    <scope>NUCLEOTIDE SEQUENCE [LARGE SCALE GENOMIC DNA]</scope>
    <source>
        <strain evidence="14 15">Marseille-Q2068</strain>
    </source>
</reference>
<dbReference type="RefSeq" id="WP_181052621.1">
    <property type="nucleotide sequence ID" value="NZ_JACDXJ010000001.1"/>
</dbReference>
<dbReference type="GO" id="GO:0031071">
    <property type="term" value="F:cysteine desulfurase activity"/>
    <property type="evidence" value="ECO:0007669"/>
    <property type="project" value="UniProtKB-EC"/>
</dbReference>
<evidence type="ECO:0000256" key="9">
    <source>
        <dbReference type="ARBA" id="ARBA00023004"/>
    </source>
</evidence>
<organism evidence="14 15">
    <name type="scientific">Microvirga mediterraneensis</name>
    <dbReference type="NCBI Taxonomy" id="2754695"/>
    <lineage>
        <taxon>Bacteria</taxon>
        <taxon>Pseudomonadati</taxon>
        <taxon>Pseudomonadota</taxon>
        <taxon>Alphaproteobacteria</taxon>
        <taxon>Hyphomicrobiales</taxon>
        <taxon>Methylobacteriaceae</taxon>
        <taxon>Microvirga</taxon>
    </lineage>
</organism>
<dbReference type="GO" id="GO:0046872">
    <property type="term" value="F:metal ion binding"/>
    <property type="evidence" value="ECO:0007669"/>
    <property type="project" value="UniProtKB-KW"/>
</dbReference>
<sequence>MTFSPRTYLDHNATSPLRLEVAEMVVRALQLPGNASSVHAEGRAARAEIEKAREKVARLVGAKAKNVVFTSGGTEAANLVLTPGFRRLGQAGPTGLLMGAVEHPCVLNGHRFPGDAVGIIPVDRDGILDLAWLKSHLEKGGTEPVLVSVQLANNETGVLQPVAEAARLVHEHGGLIHTDAVQAAGKVPVDIAALGVDAMTLSAHKIGGPKGIGALILASDQFEIGDKLIRGGGQEKGFRAGTENVAAIAGFGAAAELAQACLDREAGRLRSLRDEAEAQVRRIAPDALVVASAAERLPNTFAFAIPGLKAETALIAFDLAGVALSSGSACSSGKVKRSHVLDAMGVEPTLAEGVLRVSLGWSTTKEDVIRFAEACERVVGTLYKRKASAA</sequence>
<evidence type="ECO:0000256" key="2">
    <source>
        <dbReference type="ARBA" id="ARBA00003120"/>
    </source>
</evidence>
<comment type="cofactor">
    <cofactor evidence="1 12">
        <name>pyridoxal 5'-phosphate</name>
        <dbReference type="ChEBI" id="CHEBI:597326"/>
    </cofactor>
</comment>
<dbReference type="InterPro" id="IPR015424">
    <property type="entry name" value="PyrdxlP-dep_Trfase"/>
</dbReference>
<dbReference type="Pfam" id="PF00266">
    <property type="entry name" value="Aminotran_5"/>
    <property type="match status" value="1"/>
</dbReference>
<proteinExistence type="inferred from homology"/>
<keyword evidence="9" id="KW-0408">Iron</keyword>
<dbReference type="AlphaFoldDB" id="A0A838BNY8"/>
<dbReference type="InterPro" id="IPR016454">
    <property type="entry name" value="Cysteine_dSase"/>
</dbReference>
<comment type="caution">
    <text evidence="14">The sequence shown here is derived from an EMBL/GenBank/DDBJ whole genome shotgun (WGS) entry which is preliminary data.</text>
</comment>
<evidence type="ECO:0000313" key="14">
    <source>
        <dbReference type="EMBL" id="MBA1157110.1"/>
    </source>
</evidence>
<evidence type="ECO:0000256" key="6">
    <source>
        <dbReference type="ARBA" id="ARBA00022679"/>
    </source>
</evidence>
<dbReference type="PROSITE" id="PS00595">
    <property type="entry name" value="AA_TRANSFER_CLASS_5"/>
    <property type="match status" value="1"/>
</dbReference>
<keyword evidence="6" id="KW-0808">Transferase</keyword>
<dbReference type="PANTHER" id="PTHR11601">
    <property type="entry name" value="CYSTEINE DESULFURYLASE FAMILY MEMBER"/>
    <property type="match status" value="1"/>
</dbReference>
<dbReference type="EMBL" id="JACDXJ010000001">
    <property type="protein sequence ID" value="MBA1157110.1"/>
    <property type="molecule type" value="Genomic_DNA"/>
</dbReference>
<evidence type="ECO:0000256" key="4">
    <source>
        <dbReference type="ARBA" id="ARBA00012239"/>
    </source>
</evidence>
<dbReference type="InterPro" id="IPR000192">
    <property type="entry name" value="Aminotrans_V_dom"/>
</dbReference>
<evidence type="ECO:0000256" key="1">
    <source>
        <dbReference type="ARBA" id="ARBA00001933"/>
    </source>
</evidence>
<dbReference type="Gene3D" id="3.90.1150.10">
    <property type="entry name" value="Aspartate Aminotransferase, domain 1"/>
    <property type="match status" value="1"/>
</dbReference>
<dbReference type="Proteomes" id="UP000572984">
    <property type="component" value="Unassembled WGS sequence"/>
</dbReference>
<comment type="catalytic activity">
    <reaction evidence="11">
        <text>(sulfur carrier)-H + L-cysteine = (sulfur carrier)-SH + L-alanine</text>
        <dbReference type="Rhea" id="RHEA:43892"/>
        <dbReference type="Rhea" id="RHEA-COMP:14737"/>
        <dbReference type="Rhea" id="RHEA-COMP:14739"/>
        <dbReference type="ChEBI" id="CHEBI:29917"/>
        <dbReference type="ChEBI" id="CHEBI:35235"/>
        <dbReference type="ChEBI" id="CHEBI:57972"/>
        <dbReference type="ChEBI" id="CHEBI:64428"/>
        <dbReference type="EC" id="2.8.1.7"/>
    </reaction>
</comment>
<dbReference type="Gene3D" id="1.10.260.50">
    <property type="match status" value="1"/>
</dbReference>
<protein>
    <recommendedName>
        <fullName evidence="5">Cysteine desulfurase</fullName>
        <ecNumber evidence="4">2.8.1.7</ecNumber>
    </recommendedName>
</protein>
<keyword evidence="8" id="KW-0663">Pyridoxal phosphate</keyword>
<evidence type="ECO:0000256" key="12">
    <source>
        <dbReference type="RuleBase" id="RU004504"/>
    </source>
</evidence>
<evidence type="ECO:0000259" key="13">
    <source>
        <dbReference type="Pfam" id="PF00266"/>
    </source>
</evidence>
<dbReference type="EC" id="2.8.1.7" evidence="4"/>
<comment type="similarity">
    <text evidence="3">Belongs to the class-V pyridoxal-phosphate-dependent aminotransferase family. NifS/IscS subfamily.</text>
</comment>
<comment type="function">
    <text evidence="2">Catalyzes the removal of elemental sulfur atoms from cysteine to produce alanine. Seems to participate in the biosynthesis of the nitrogenase metalloclusters by providing the inorganic sulfur required for the Fe-S core formation.</text>
</comment>
<dbReference type="GO" id="GO:0051536">
    <property type="term" value="F:iron-sulfur cluster binding"/>
    <property type="evidence" value="ECO:0007669"/>
    <property type="project" value="UniProtKB-KW"/>
</dbReference>
<keyword evidence="15" id="KW-1185">Reference proteome</keyword>
<keyword evidence="10" id="KW-0411">Iron-sulfur</keyword>
<name>A0A838BNY8_9HYPH</name>
<dbReference type="InterPro" id="IPR015422">
    <property type="entry name" value="PyrdxlP-dep_Trfase_small"/>
</dbReference>
<dbReference type="PIRSF" id="PIRSF005572">
    <property type="entry name" value="NifS"/>
    <property type="match status" value="1"/>
</dbReference>
<evidence type="ECO:0000256" key="7">
    <source>
        <dbReference type="ARBA" id="ARBA00022723"/>
    </source>
</evidence>
<keyword evidence="7" id="KW-0479">Metal-binding</keyword>
<evidence type="ECO:0000256" key="8">
    <source>
        <dbReference type="ARBA" id="ARBA00022898"/>
    </source>
</evidence>
<dbReference type="InterPro" id="IPR020578">
    <property type="entry name" value="Aminotrans_V_PyrdxlP_BS"/>
</dbReference>
<gene>
    <name evidence="14" type="ORF">H0S73_13320</name>
</gene>
<accession>A0A838BNY8</accession>
<dbReference type="SUPFAM" id="SSF53383">
    <property type="entry name" value="PLP-dependent transferases"/>
    <property type="match status" value="1"/>
</dbReference>
<feature type="domain" description="Aminotransferase class V" evidence="13">
    <location>
        <begin position="7"/>
        <end position="371"/>
    </location>
</feature>
<dbReference type="InterPro" id="IPR015421">
    <property type="entry name" value="PyrdxlP-dep_Trfase_major"/>
</dbReference>
<evidence type="ECO:0000256" key="10">
    <source>
        <dbReference type="ARBA" id="ARBA00023014"/>
    </source>
</evidence>
<evidence type="ECO:0000256" key="11">
    <source>
        <dbReference type="ARBA" id="ARBA00050776"/>
    </source>
</evidence>